<proteinExistence type="predicted"/>
<comment type="caution">
    <text evidence="1">The sequence shown here is derived from an EMBL/GenBank/DDBJ whole genome shotgun (WGS) entry which is preliminary data.</text>
</comment>
<dbReference type="EMBL" id="VTUU01000006">
    <property type="protein sequence ID" value="KAA1172844.1"/>
    <property type="molecule type" value="Genomic_DNA"/>
</dbReference>
<keyword evidence="2" id="KW-1185">Reference proteome</keyword>
<reference evidence="1 2" key="1">
    <citation type="submission" date="2019-08" db="EMBL/GenBank/DDBJ databases">
        <title>Marinobacter ZYF650 sp. nov., a marine bacterium isolated from seawater of the Mariana trench.</title>
        <authorList>
            <person name="Ahmad W."/>
        </authorList>
    </citation>
    <scope>NUCLEOTIDE SEQUENCE [LARGE SCALE GENOMIC DNA]</scope>
    <source>
        <strain evidence="1 2">ZYF650</strain>
    </source>
</reference>
<evidence type="ECO:0000313" key="1">
    <source>
        <dbReference type="EMBL" id="KAA1172844.1"/>
    </source>
</evidence>
<dbReference type="RefSeq" id="WP_149600804.1">
    <property type="nucleotide sequence ID" value="NZ_VTUU01000006.1"/>
</dbReference>
<organism evidence="1 2">
    <name type="scientific">Marinobacter salinexigens</name>
    <dbReference type="NCBI Taxonomy" id="2919747"/>
    <lineage>
        <taxon>Bacteria</taxon>
        <taxon>Pseudomonadati</taxon>
        <taxon>Pseudomonadota</taxon>
        <taxon>Gammaproteobacteria</taxon>
        <taxon>Pseudomonadales</taxon>
        <taxon>Marinobacteraceae</taxon>
        <taxon>Marinobacter</taxon>
    </lineage>
</organism>
<evidence type="ECO:0000313" key="2">
    <source>
        <dbReference type="Proteomes" id="UP000323161"/>
    </source>
</evidence>
<gene>
    <name evidence="1" type="ORF">FWJ25_13625</name>
</gene>
<dbReference type="Proteomes" id="UP000323161">
    <property type="component" value="Unassembled WGS sequence"/>
</dbReference>
<dbReference type="AlphaFoldDB" id="A0A5B0VEJ6"/>
<accession>A0A5B0VEJ6</accession>
<protein>
    <submittedName>
        <fullName evidence="1">Uncharacterized protein</fullName>
    </submittedName>
</protein>
<sequence>MPRLVITSSGRWLLLAVVILSAATLGSARPMELPGRHVVFPEVPELVIPHWYSAMYRSPCSQGEHHV</sequence>
<name>A0A5B0VEJ6_9GAMM</name>